<reference evidence="2" key="2">
    <citation type="submission" date="2019-10" db="EMBL/GenBank/DDBJ databases">
        <authorList>
            <consortium name="NCBI Genome Project"/>
        </authorList>
    </citation>
    <scope>NUCLEOTIDE SEQUENCE</scope>
    <source>
        <strain evidence="2">NI907</strain>
    </source>
</reference>
<name>A0A6P8BB80_PYRGI</name>
<protein>
    <submittedName>
        <fullName evidence="2">Uncharacterized protein</fullName>
    </submittedName>
</protein>
<evidence type="ECO:0000313" key="1">
    <source>
        <dbReference type="Proteomes" id="UP000515153"/>
    </source>
</evidence>
<dbReference type="AlphaFoldDB" id="A0A6P8BB80"/>
<gene>
    <name evidence="2" type="ORF">PgNI_02865</name>
</gene>
<accession>A0A6P8BB80</accession>
<sequence>MNPQRLVYSSVQADFQVQQPIMDDLVVYPESLDKLIPQTSGLGTCETVLDVLPLHSEAIFSVDAVLHNRCHVSHMRFYSSLRLSNYGATRELTSLVLPRVKP</sequence>
<evidence type="ECO:0000313" key="2">
    <source>
        <dbReference type="RefSeq" id="XP_030984309.1"/>
    </source>
</evidence>
<keyword evidence="1" id="KW-1185">Reference proteome</keyword>
<proteinExistence type="predicted"/>
<dbReference type="RefSeq" id="XP_030984309.1">
    <property type="nucleotide sequence ID" value="XM_031122922.1"/>
</dbReference>
<reference evidence="2" key="1">
    <citation type="journal article" date="2019" name="Mol. Biol. Evol.">
        <title>Blast fungal genomes show frequent chromosomal changes, gene gains and losses, and effector gene turnover.</title>
        <authorList>
            <person name="Gomez Luciano L.B."/>
            <person name="Jason Tsai I."/>
            <person name="Chuma I."/>
            <person name="Tosa Y."/>
            <person name="Chen Y.H."/>
            <person name="Li J.Y."/>
            <person name="Li M.Y."/>
            <person name="Jade Lu M.Y."/>
            <person name="Nakayashiki H."/>
            <person name="Li W.H."/>
        </authorList>
    </citation>
    <scope>NUCLEOTIDE SEQUENCE</scope>
    <source>
        <strain evidence="2">NI907</strain>
    </source>
</reference>
<organism evidence="1 2">
    <name type="scientific">Pyricularia grisea</name>
    <name type="common">Crabgrass-specific blast fungus</name>
    <name type="synonym">Magnaporthe grisea</name>
    <dbReference type="NCBI Taxonomy" id="148305"/>
    <lineage>
        <taxon>Eukaryota</taxon>
        <taxon>Fungi</taxon>
        <taxon>Dikarya</taxon>
        <taxon>Ascomycota</taxon>
        <taxon>Pezizomycotina</taxon>
        <taxon>Sordariomycetes</taxon>
        <taxon>Sordariomycetidae</taxon>
        <taxon>Magnaporthales</taxon>
        <taxon>Pyriculariaceae</taxon>
        <taxon>Pyricularia</taxon>
    </lineage>
</organism>
<reference evidence="2" key="3">
    <citation type="submission" date="2025-08" db="UniProtKB">
        <authorList>
            <consortium name="RefSeq"/>
        </authorList>
    </citation>
    <scope>IDENTIFICATION</scope>
    <source>
        <strain evidence="2">NI907</strain>
    </source>
</reference>
<dbReference type="Proteomes" id="UP000515153">
    <property type="component" value="Unplaced"/>
</dbReference>
<dbReference type="KEGG" id="pgri:PgNI_02865"/>
<dbReference type="GeneID" id="41957833"/>